<dbReference type="OrthoDB" id="28455at2759"/>
<dbReference type="Proteomes" id="UP000030680">
    <property type="component" value="Unassembled WGS sequence"/>
</dbReference>
<comment type="subcellular location">
    <subcellularLocation>
        <location evidence="1 5">Nucleus</location>
    </subcellularLocation>
</comment>
<evidence type="ECO:0000256" key="6">
    <source>
        <dbReference type="SAM" id="MobiDB-lite"/>
    </source>
</evidence>
<proteinExistence type="inferred from homology"/>
<dbReference type="Gramene" id="EME27260">
    <property type="protein sequence ID" value="EME27260"/>
    <property type="gene ID" value="Gasu_51200"/>
</dbReference>
<feature type="region of interest" description="Disordered" evidence="6">
    <location>
        <begin position="49"/>
        <end position="71"/>
    </location>
</feature>
<evidence type="ECO:0000256" key="5">
    <source>
        <dbReference type="RuleBase" id="RU364132"/>
    </source>
</evidence>
<evidence type="ECO:0000256" key="2">
    <source>
        <dbReference type="ARBA" id="ARBA00010077"/>
    </source>
</evidence>
<organism evidence="7 8">
    <name type="scientific">Galdieria sulphuraria</name>
    <name type="common">Red alga</name>
    <dbReference type="NCBI Taxonomy" id="130081"/>
    <lineage>
        <taxon>Eukaryota</taxon>
        <taxon>Rhodophyta</taxon>
        <taxon>Bangiophyceae</taxon>
        <taxon>Galdieriales</taxon>
        <taxon>Galdieriaceae</taxon>
        <taxon>Galdieria</taxon>
    </lineage>
</organism>
<protein>
    <recommendedName>
        <fullName evidence="5">Ribosome biogenesis regulatory protein</fullName>
    </recommendedName>
</protein>
<reference evidence="8" key="1">
    <citation type="journal article" date="2013" name="Science">
        <title>Gene transfer from bacteria and archaea facilitated evolution of an extremophilic eukaryote.</title>
        <authorList>
            <person name="Schonknecht G."/>
            <person name="Chen W.H."/>
            <person name="Ternes C.M."/>
            <person name="Barbier G.G."/>
            <person name="Shrestha R.P."/>
            <person name="Stanke M."/>
            <person name="Brautigam A."/>
            <person name="Baker B.J."/>
            <person name="Banfield J.F."/>
            <person name="Garavito R.M."/>
            <person name="Carr K."/>
            <person name="Wilkerson C."/>
            <person name="Rensing S.A."/>
            <person name="Gagneul D."/>
            <person name="Dickenson N.E."/>
            <person name="Oesterhelt C."/>
            <person name="Lercher M.J."/>
            <person name="Weber A.P."/>
        </authorList>
    </citation>
    <scope>NUCLEOTIDE SEQUENCE [LARGE SCALE GENOMIC DNA]</scope>
    <source>
        <strain evidence="8">074W</strain>
    </source>
</reference>
<dbReference type="AlphaFoldDB" id="M2WTM6"/>
<dbReference type="RefSeq" id="XP_005703780.1">
    <property type="nucleotide sequence ID" value="XM_005703723.1"/>
</dbReference>
<dbReference type="GO" id="GO:0042254">
    <property type="term" value="P:ribosome biogenesis"/>
    <property type="evidence" value="ECO:0007669"/>
    <property type="project" value="UniProtKB-KW"/>
</dbReference>
<evidence type="ECO:0000313" key="7">
    <source>
        <dbReference type="EMBL" id="EME27260.1"/>
    </source>
</evidence>
<dbReference type="EMBL" id="KB454534">
    <property type="protein sequence ID" value="EME27260.1"/>
    <property type="molecule type" value="Genomic_DNA"/>
</dbReference>
<name>M2WTM6_GALSU</name>
<evidence type="ECO:0000256" key="1">
    <source>
        <dbReference type="ARBA" id="ARBA00004123"/>
    </source>
</evidence>
<sequence length="242" mass="27928">MDGVEVDLGSLSCADVRPIFQEETKQELEERIRRSVEFLVHGLFTLPEQSSERKSQRELPEPFSVIPRAKPIPKEKPLTKWEQFAKIRGIRKRKRDKFAWDEGRAEFRPIHGYRSINDGSNQVILPHDPSLEPGESPFDLLKEGKRKRIASNRKNQERNKRSLSKNQLPTHALRADKRSSKSLERSAKIVSISNRSLGKHEEGKKSKQKLSSTKRSLKKSIIPNGVERERTFQAVNDVLKNF</sequence>
<dbReference type="KEGG" id="gsl:Gasu_51200"/>
<evidence type="ECO:0000256" key="4">
    <source>
        <dbReference type="ARBA" id="ARBA00023242"/>
    </source>
</evidence>
<dbReference type="InterPro" id="IPR007023">
    <property type="entry name" value="Ribosom_reg"/>
</dbReference>
<comment type="function">
    <text evidence="5">Involved in ribosomal large subunit assembly.</text>
</comment>
<dbReference type="eggNOG" id="KOG1765">
    <property type="taxonomic scope" value="Eukaryota"/>
</dbReference>
<evidence type="ECO:0000256" key="3">
    <source>
        <dbReference type="ARBA" id="ARBA00022517"/>
    </source>
</evidence>
<feature type="region of interest" description="Disordered" evidence="6">
    <location>
        <begin position="112"/>
        <end position="138"/>
    </location>
</feature>
<dbReference type="Pfam" id="PF04939">
    <property type="entry name" value="RRS1"/>
    <property type="match status" value="1"/>
</dbReference>
<feature type="compositionally biased region" description="Basic and acidic residues" evidence="6">
    <location>
        <begin position="173"/>
        <end position="187"/>
    </location>
</feature>
<gene>
    <name evidence="7" type="ORF">Gasu_51200</name>
</gene>
<dbReference type="GO" id="GO:0005634">
    <property type="term" value="C:nucleus"/>
    <property type="evidence" value="ECO:0007669"/>
    <property type="project" value="UniProtKB-SubCell"/>
</dbReference>
<comment type="similarity">
    <text evidence="2 5">Belongs to the RRS1 family.</text>
</comment>
<accession>M2WTM6</accession>
<feature type="compositionally biased region" description="Basic and acidic residues" evidence="6">
    <location>
        <begin position="50"/>
        <end position="60"/>
    </location>
</feature>
<keyword evidence="4 5" id="KW-0539">Nucleus</keyword>
<feature type="region of interest" description="Disordered" evidence="6">
    <location>
        <begin position="151"/>
        <end position="228"/>
    </location>
</feature>
<dbReference type="OMA" id="KMVYDEA"/>
<evidence type="ECO:0000313" key="8">
    <source>
        <dbReference type="Proteomes" id="UP000030680"/>
    </source>
</evidence>
<keyword evidence="8" id="KW-1185">Reference proteome</keyword>
<dbReference type="STRING" id="130081.M2WTM6"/>
<dbReference type="GeneID" id="17086185"/>
<keyword evidence="3 5" id="KW-0690">Ribosome biogenesis</keyword>